<name>A0A5J4WU39_9EUKA</name>
<evidence type="ECO:0000313" key="2">
    <source>
        <dbReference type="Proteomes" id="UP000324800"/>
    </source>
</evidence>
<reference evidence="1 2" key="1">
    <citation type="submission" date="2019-03" db="EMBL/GenBank/DDBJ databases">
        <title>Single cell metagenomics reveals metabolic interactions within the superorganism composed of flagellate Streblomastix strix and complex community of Bacteroidetes bacteria on its surface.</title>
        <authorList>
            <person name="Treitli S.C."/>
            <person name="Kolisko M."/>
            <person name="Husnik F."/>
            <person name="Keeling P."/>
            <person name="Hampl V."/>
        </authorList>
    </citation>
    <scope>NUCLEOTIDE SEQUENCE [LARGE SCALE GENOMIC DNA]</scope>
    <source>
        <strain evidence="1">ST1C</strain>
    </source>
</reference>
<gene>
    <name evidence="1" type="ORF">EZS28_006380</name>
</gene>
<accession>A0A5J4WU39</accession>
<protein>
    <submittedName>
        <fullName evidence="1">Uncharacterized protein</fullName>
    </submittedName>
</protein>
<dbReference type="Proteomes" id="UP000324800">
    <property type="component" value="Unassembled WGS sequence"/>
</dbReference>
<evidence type="ECO:0000313" key="1">
    <source>
        <dbReference type="EMBL" id="KAA6398092.1"/>
    </source>
</evidence>
<sequence>MVRLVLELVHPTKFIKSGGTATQILLADGSNKAITDFNTSIVPRAFQIDPADGIYWMCLAVLTIPNFTSNGLQISRSVAGCGIYLGTGNNINGTVQNQWKIVSQPDNFDQNPLGLTIGLSNESGSVNRGLRISADGNTLSFNGSVIAGTGVSNGAANGQVNYSAGNPILWGVNSTGTEGGFYSNRTNIYWRARTITLGSVLP</sequence>
<proteinExistence type="predicted"/>
<organism evidence="1 2">
    <name type="scientific">Streblomastix strix</name>
    <dbReference type="NCBI Taxonomy" id="222440"/>
    <lineage>
        <taxon>Eukaryota</taxon>
        <taxon>Metamonada</taxon>
        <taxon>Preaxostyla</taxon>
        <taxon>Oxymonadida</taxon>
        <taxon>Streblomastigidae</taxon>
        <taxon>Streblomastix</taxon>
    </lineage>
</organism>
<dbReference type="EMBL" id="SNRW01001036">
    <property type="protein sequence ID" value="KAA6398092.1"/>
    <property type="molecule type" value="Genomic_DNA"/>
</dbReference>
<dbReference type="AlphaFoldDB" id="A0A5J4WU39"/>
<comment type="caution">
    <text evidence="1">The sequence shown here is derived from an EMBL/GenBank/DDBJ whole genome shotgun (WGS) entry which is preliminary data.</text>
</comment>